<protein>
    <submittedName>
        <fullName evidence="2">Uncharacterized protein</fullName>
    </submittedName>
</protein>
<proteinExistence type="predicted"/>
<evidence type="ECO:0000313" key="3">
    <source>
        <dbReference type="Proteomes" id="UP001140217"/>
    </source>
</evidence>
<gene>
    <name evidence="2" type="ORF">H4R18_002587</name>
</gene>
<reference evidence="2" key="1">
    <citation type="submission" date="2022-07" db="EMBL/GenBank/DDBJ databases">
        <title>Phylogenomic reconstructions and comparative analyses of Kickxellomycotina fungi.</title>
        <authorList>
            <person name="Reynolds N.K."/>
            <person name="Stajich J.E."/>
            <person name="Barry K."/>
            <person name="Grigoriev I.V."/>
            <person name="Crous P."/>
            <person name="Smith M.E."/>
        </authorList>
    </citation>
    <scope>NUCLEOTIDE SEQUENCE</scope>
    <source>
        <strain evidence="2">NBRC 105414</strain>
    </source>
</reference>
<evidence type="ECO:0000313" key="2">
    <source>
        <dbReference type="EMBL" id="KAJ2781881.1"/>
    </source>
</evidence>
<dbReference type="OrthoDB" id="5518786at2759"/>
<keyword evidence="3" id="KW-1185">Reference proteome</keyword>
<sequence>MANIAATFVSGLLVGAGSAYAFAAYATDRARLVDSKLRWASAELVRAMPGERQQHQPLAPDVRRGLGAHLSDSTVPLAKAEWNSAVRSAAHSLTQIDFDADRLAAALGPRRDEEPPSAAGSGALSY</sequence>
<accession>A0A9W8HBL8</accession>
<dbReference type="Proteomes" id="UP001140217">
    <property type="component" value="Unassembled WGS sequence"/>
</dbReference>
<name>A0A9W8HBL8_9FUNG</name>
<dbReference type="EMBL" id="JANBUL010000089">
    <property type="protein sequence ID" value="KAJ2781881.1"/>
    <property type="molecule type" value="Genomic_DNA"/>
</dbReference>
<organism evidence="2 3">
    <name type="scientific">Coemansia javaensis</name>
    <dbReference type="NCBI Taxonomy" id="2761396"/>
    <lineage>
        <taxon>Eukaryota</taxon>
        <taxon>Fungi</taxon>
        <taxon>Fungi incertae sedis</taxon>
        <taxon>Zoopagomycota</taxon>
        <taxon>Kickxellomycotina</taxon>
        <taxon>Kickxellomycetes</taxon>
        <taxon>Kickxellales</taxon>
        <taxon>Kickxellaceae</taxon>
        <taxon>Coemansia</taxon>
    </lineage>
</organism>
<feature type="region of interest" description="Disordered" evidence="1">
    <location>
        <begin position="106"/>
        <end position="126"/>
    </location>
</feature>
<comment type="caution">
    <text evidence="2">The sequence shown here is derived from an EMBL/GenBank/DDBJ whole genome shotgun (WGS) entry which is preliminary data.</text>
</comment>
<dbReference type="AlphaFoldDB" id="A0A9W8HBL8"/>
<evidence type="ECO:0000256" key="1">
    <source>
        <dbReference type="SAM" id="MobiDB-lite"/>
    </source>
</evidence>